<gene>
    <name evidence="2" type="ORF">BXY66_3316</name>
</gene>
<feature type="signal peptide" evidence="1">
    <location>
        <begin position="1"/>
        <end position="19"/>
    </location>
</feature>
<evidence type="ECO:0000313" key="3">
    <source>
        <dbReference type="Proteomes" id="UP000295673"/>
    </source>
</evidence>
<reference evidence="2 3" key="1">
    <citation type="submission" date="2019-03" db="EMBL/GenBank/DDBJ databases">
        <title>Genomic Encyclopedia of Archaeal and Bacterial Type Strains, Phase II (KMG-II): from individual species to whole genera.</title>
        <authorList>
            <person name="Goeker M."/>
        </authorList>
    </citation>
    <scope>NUCLEOTIDE SEQUENCE [LARGE SCALE GENOMIC DNA]</scope>
    <source>
        <strain evidence="2 3">DSM 26433</strain>
    </source>
</reference>
<name>A0A4R1N2W8_9RHOB</name>
<dbReference type="AlphaFoldDB" id="A0A4R1N2W8"/>
<evidence type="ECO:0000313" key="2">
    <source>
        <dbReference type="EMBL" id="TCL00669.1"/>
    </source>
</evidence>
<dbReference type="OrthoDB" id="9797506at2"/>
<dbReference type="InterPro" id="IPR036610">
    <property type="entry name" value="PEBP-like_sf"/>
</dbReference>
<dbReference type="RefSeq" id="WP_132861429.1">
    <property type="nucleotide sequence ID" value="NZ_SMGR01000003.1"/>
</dbReference>
<dbReference type="EMBL" id="SMGR01000003">
    <property type="protein sequence ID" value="TCL00669.1"/>
    <property type="molecule type" value="Genomic_DNA"/>
</dbReference>
<keyword evidence="1" id="KW-0732">Signal</keyword>
<dbReference type="Proteomes" id="UP000295673">
    <property type="component" value="Unassembled WGS sequence"/>
</dbReference>
<proteinExistence type="predicted"/>
<keyword evidence="3" id="KW-1185">Reference proteome</keyword>
<protein>
    <recommendedName>
        <fullName evidence="4">Phosphatidylethanolamine-binding protein</fullName>
    </recommendedName>
</protein>
<dbReference type="Gene3D" id="3.90.280.10">
    <property type="entry name" value="PEBP-like"/>
    <property type="match status" value="1"/>
</dbReference>
<comment type="caution">
    <text evidence="2">The sequence shown here is derived from an EMBL/GenBank/DDBJ whole genome shotgun (WGS) entry which is preliminary data.</text>
</comment>
<evidence type="ECO:0008006" key="4">
    <source>
        <dbReference type="Google" id="ProtNLM"/>
    </source>
</evidence>
<evidence type="ECO:0000256" key="1">
    <source>
        <dbReference type="SAM" id="SignalP"/>
    </source>
</evidence>
<feature type="chain" id="PRO_5020493321" description="Phosphatidylethanolamine-binding protein" evidence="1">
    <location>
        <begin position="20"/>
        <end position="130"/>
    </location>
</feature>
<sequence>MRFPILLLSLCLSAGAASAEFSLRFDGWGNIPACNNGNPKSVPNPEFILTDIPAGTTTVQFYFKNLNVPAANRGASKRLPVPADGRIPAGTFNYRGPCPVNGVNTYEWKVTARAGNRMSGNAKARRDYPE</sequence>
<accession>A0A4R1N2W8</accession>
<organism evidence="2 3">
    <name type="scientific">Shimia isoporae</name>
    <dbReference type="NCBI Taxonomy" id="647720"/>
    <lineage>
        <taxon>Bacteria</taxon>
        <taxon>Pseudomonadati</taxon>
        <taxon>Pseudomonadota</taxon>
        <taxon>Alphaproteobacteria</taxon>
        <taxon>Rhodobacterales</taxon>
        <taxon>Roseobacteraceae</taxon>
    </lineage>
</organism>
<dbReference type="SUPFAM" id="SSF49777">
    <property type="entry name" value="PEBP-like"/>
    <property type="match status" value="1"/>
</dbReference>